<keyword evidence="1" id="KW-0614">Plasmid</keyword>
<dbReference type="AlphaFoldDB" id="A0A1V9SZY9"/>
<evidence type="ECO:0000313" key="1">
    <source>
        <dbReference type="EMBL" id="ARU20416.1"/>
    </source>
</evidence>
<accession>A0A1V9SZY9</accession>
<organism evidence="1 2">
    <name type="scientific">Ligilactobacillus salivarius</name>
    <dbReference type="NCBI Taxonomy" id="1624"/>
    <lineage>
        <taxon>Bacteria</taxon>
        <taxon>Bacillati</taxon>
        <taxon>Bacillota</taxon>
        <taxon>Bacilli</taxon>
        <taxon>Lactobacillales</taxon>
        <taxon>Lactobacillaceae</taxon>
        <taxon>Ligilactobacillus</taxon>
    </lineage>
</organism>
<gene>
    <name evidence="1" type="ORF">B7R82_10755</name>
</gene>
<dbReference type="RefSeq" id="WP_081511981.1">
    <property type="nucleotide sequence ID" value="NZ_CAKMBQ010000001.1"/>
</dbReference>
<reference evidence="1 2" key="1">
    <citation type="submission" date="2017-04" db="EMBL/GenBank/DDBJ databases">
        <title>Complete genome sequence of Lactobacillus salivarius ZLS006, a probiotic strain isolated from healthy piglet.</title>
        <authorList>
            <person name="Zhang D."/>
        </authorList>
    </citation>
    <scope>NUCLEOTIDE SEQUENCE [LARGE SCALE GENOMIC DNA]</scope>
    <source>
        <strain evidence="1 2">ZLS006</strain>
        <plasmid evidence="1 2">unnamed1</plasmid>
    </source>
</reference>
<dbReference type="EMBL" id="CP020859">
    <property type="protein sequence ID" value="ARU20416.1"/>
    <property type="molecule type" value="Genomic_DNA"/>
</dbReference>
<sequence length="127" mass="14237">MASQNLNIKVKLDFDETSLKNLNLGTVRVDPDVNHFKSKLRSALNGNFKITPKINTKGISNQLNNIKNDMREFRNAAKDPIKINFDVDKDVLSDLAVVSRQLEKIQKASASAIKMKLSGMSGMYKQL</sequence>
<name>A0A1V9SZY9_9LACO</name>
<evidence type="ECO:0000313" key="2">
    <source>
        <dbReference type="Proteomes" id="UP000195378"/>
    </source>
</evidence>
<proteinExistence type="predicted"/>
<dbReference type="Proteomes" id="UP000195378">
    <property type="component" value="Plasmid unnamed1"/>
</dbReference>
<geneLocation type="plasmid" evidence="1 2">
    <name>unnamed1</name>
</geneLocation>
<protein>
    <submittedName>
        <fullName evidence="1">Uncharacterized protein</fullName>
    </submittedName>
</protein>